<feature type="transmembrane region" description="Helical" evidence="12">
    <location>
        <begin position="349"/>
        <end position="369"/>
    </location>
</feature>
<dbReference type="InterPro" id="IPR015943">
    <property type="entry name" value="WD40/YVTN_repeat-like_dom_sf"/>
</dbReference>
<dbReference type="EMBL" id="JASJQH010000169">
    <property type="protein sequence ID" value="KAK9766293.1"/>
    <property type="molecule type" value="Genomic_DNA"/>
</dbReference>
<keyword evidence="2" id="KW-0813">Transport</keyword>
<keyword evidence="7" id="KW-0931">ER-Golgi transport</keyword>
<dbReference type="PROSITE" id="PS50082">
    <property type="entry name" value="WD_REPEATS_2"/>
    <property type="match status" value="1"/>
</dbReference>
<reference evidence="13 14" key="1">
    <citation type="submission" date="2023-04" db="EMBL/GenBank/DDBJ databases">
        <title>Genome of Basidiobolus ranarum AG-B5.</title>
        <authorList>
            <person name="Stajich J.E."/>
            <person name="Carter-House D."/>
            <person name="Gryganskyi A."/>
        </authorList>
    </citation>
    <scope>NUCLEOTIDE SEQUENCE [LARGE SCALE GENOMIC DNA]</scope>
    <source>
        <strain evidence="13 14">AG-B5</strain>
    </source>
</reference>
<evidence type="ECO:0000256" key="5">
    <source>
        <dbReference type="ARBA" id="ARBA00022737"/>
    </source>
</evidence>
<gene>
    <name evidence="13" type="ORF">K7432_004724</name>
</gene>
<evidence type="ECO:0000256" key="4">
    <source>
        <dbReference type="ARBA" id="ARBA00022692"/>
    </source>
</evidence>
<evidence type="ECO:0000256" key="8">
    <source>
        <dbReference type="ARBA" id="ARBA00022927"/>
    </source>
</evidence>
<keyword evidence="5" id="KW-0677">Repeat</keyword>
<accession>A0ABR2WXU8</accession>
<evidence type="ECO:0000313" key="13">
    <source>
        <dbReference type="EMBL" id="KAK9766293.1"/>
    </source>
</evidence>
<keyword evidence="6" id="KW-0256">Endoplasmic reticulum</keyword>
<proteinExistence type="predicted"/>
<protein>
    <recommendedName>
        <fullName evidence="15">Prolactin regulatory element-binding protein</fullName>
    </recommendedName>
</protein>
<comment type="caution">
    <text evidence="13">The sequence shown here is derived from an EMBL/GenBank/DDBJ whole genome shotgun (WGS) entry which is preliminary data.</text>
</comment>
<keyword evidence="14" id="KW-1185">Reference proteome</keyword>
<keyword evidence="8" id="KW-0653">Protein transport</keyword>
<keyword evidence="10 12" id="KW-0472">Membrane</keyword>
<evidence type="ECO:0000256" key="7">
    <source>
        <dbReference type="ARBA" id="ARBA00022892"/>
    </source>
</evidence>
<dbReference type="InterPro" id="IPR001680">
    <property type="entry name" value="WD40_rpt"/>
</dbReference>
<evidence type="ECO:0000256" key="3">
    <source>
        <dbReference type="ARBA" id="ARBA00022574"/>
    </source>
</evidence>
<dbReference type="InterPro" id="IPR045260">
    <property type="entry name" value="Sec12-like"/>
</dbReference>
<dbReference type="SUPFAM" id="SSF50978">
    <property type="entry name" value="WD40 repeat-like"/>
    <property type="match status" value="1"/>
</dbReference>
<evidence type="ECO:0000256" key="12">
    <source>
        <dbReference type="SAM" id="Phobius"/>
    </source>
</evidence>
<feature type="repeat" description="WD" evidence="11">
    <location>
        <begin position="304"/>
        <end position="337"/>
    </location>
</feature>
<evidence type="ECO:0000256" key="2">
    <source>
        <dbReference type="ARBA" id="ARBA00022448"/>
    </source>
</evidence>
<sequence>MVQTNTFVSSIGFPVYAVSFSLDDKLIIAGGGGAGRSGVKNKISMYDVDLKDKKFKLSQEITLDKDEDAPMCLSVHPQKKALVCGINSSEEKIKAGENENCRIFSYEDDKITPKATAQTMSSESSEHYQKVARFSPEGKEIISCTTNGEITLLKYPSMKAAFGPVNWDQKEVLDADFDSLGKQIVVITQTELRVLSASNGSIIQTIENPVRNKSDVCLFRACRFGRNTTKGYLYSVVNTKSRNRAFVTKWDTHSWDKLANCPVSRKPVTSFCISNDGKLLALGTSDLSIVICDAHTLRTLMVVPSAHGFPVTSLSFNQDSTLLVSGSVDNTCRVIEIPDTWPKGIPLNINLAIIIALIVALTAFLYQVLPVMMA</sequence>
<evidence type="ECO:0000256" key="11">
    <source>
        <dbReference type="PROSITE-ProRule" id="PRU00221"/>
    </source>
</evidence>
<dbReference type="Pfam" id="PF00400">
    <property type="entry name" value="WD40"/>
    <property type="match status" value="1"/>
</dbReference>
<dbReference type="InterPro" id="IPR036322">
    <property type="entry name" value="WD40_repeat_dom_sf"/>
</dbReference>
<evidence type="ECO:0000256" key="6">
    <source>
        <dbReference type="ARBA" id="ARBA00022824"/>
    </source>
</evidence>
<evidence type="ECO:0008006" key="15">
    <source>
        <dbReference type="Google" id="ProtNLM"/>
    </source>
</evidence>
<organism evidence="13 14">
    <name type="scientific">Basidiobolus ranarum</name>
    <dbReference type="NCBI Taxonomy" id="34480"/>
    <lineage>
        <taxon>Eukaryota</taxon>
        <taxon>Fungi</taxon>
        <taxon>Fungi incertae sedis</taxon>
        <taxon>Zoopagomycota</taxon>
        <taxon>Entomophthoromycotina</taxon>
        <taxon>Basidiobolomycetes</taxon>
        <taxon>Basidiobolales</taxon>
        <taxon>Basidiobolaceae</taxon>
        <taxon>Basidiobolus</taxon>
    </lineage>
</organism>
<dbReference type="Gene3D" id="2.130.10.10">
    <property type="entry name" value="YVTN repeat-like/Quinoprotein amine dehydrogenase"/>
    <property type="match status" value="1"/>
</dbReference>
<keyword evidence="4 12" id="KW-0812">Transmembrane</keyword>
<dbReference type="Proteomes" id="UP001479436">
    <property type="component" value="Unassembled WGS sequence"/>
</dbReference>
<keyword evidence="3 11" id="KW-0853">WD repeat</keyword>
<keyword evidence="9 12" id="KW-1133">Transmembrane helix</keyword>
<evidence type="ECO:0000256" key="10">
    <source>
        <dbReference type="ARBA" id="ARBA00023136"/>
    </source>
</evidence>
<dbReference type="PANTHER" id="PTHR23284">
    <property type="entry name" value="PROLACTIN REGULATORY ELEMENT BINDING PROTEIN"/>
    <property type="match status" value="1"/>
</dbReference>
<evidence type="ECO:0000256" key="9">
    <source>
        <dbReference type="ARBA" id="ARBA00022989"/>
    </source>
</evidence>
<dbReference type="PANTHER" id="PTHR23284:SF0">
    <property type="entry name" value="PROLACTIN REGULATORY ELEMENT-BINDING PROTEIN"/>
    <property type="match status" value="1"/>
</dbReference>
<comment type="subcellular location">
    <subcellularLocation>
        <location evidence="1">Endoplasmic reticulum membrane</location>
        <topology evidence="1">Single-pass membrane protein</topology>
    </subcellularLocation>
</comment>
<evidence type="ECO:0000313" key="14">
    <source>
        <dbReference type="Proteomes" id="UP001479436"/>
    </source>
</evidence>
<name>A0ABR2WXU8_9FUNG</name>
<dbReference type="SMART" id="SM00320">
    <property type="entry name" value="WD40"/>
    <property type="match status" value="4"/>
</dbReference>
<evidence type="ECO:0000256" key="1">
    <source>
        <dbReference type="ARBA" id="ARBA00004389"/>
    </source>
</evidence>